<keyword evidence="1" id="KW-0472">Membrane</keyword>
<evidence type="ECO:0008006" key="3">
    <source>
        <dbReference type="Google" id="ProtNLM"/>
    </source>
</evidence>
<sequence>MLTIDEMIAVLDAMLDTKRKRHIAGGVLLSLSLLFGGLSATVITIKDDSHN</sequence>
<evidence type="ECO:0000313" key="2">
    <source>
        <dbReference type="EMBL" id="DAE23818.1"/>
    </source>
</evidence>
<evidence type="ECO:0000256" key="1">
    <source>
        <dbReference type="SAM" id="Phobius"/>
    </source>
</evidence>
<feature type="transmembrane region" description="Helical" evidence="1">
    <location>
        <begin position="23"/>
        <end position="45"/>
    </location>
</feature>
<keyword evidence="1" id="KW-1133">Transmembrane helix</keyword>
<name>A0A8S5QY14_9CAUD</name>
<organism evidence="2">
    <name type="scientific">Siphoviridae sp. ct9lR64</name>
    <dbReference type="NCBI Taxonomy" id="2826178"/>
    <lineage>
        <taxon>Viruses</taxon>
        <taxon>Duplodnaviria</taxon>
        <taxon>Heunggongvirae</taxon>
        <taxon>Uroviricota</taxon>
        <taxon>Caudoviricetes</taxon>
    </lineage>
</organism>
<accession>A0A8S5QY14</accession>
<keyword evidence="1" id="KW-0812">Transmembrane</keyword>
<dbReference type="EMBL" id="BK015760">
    <property type="protein sequence ID" value="DAE23818.1"/>
    <property type="molecule type" value="Genomic_DNA"/>
</dbReference>
<reference evidence="2" key="1">
    <citation type="journal article" date="2021" name="Proc. Natl. Acad. Sci. U.S.A.">
        <title>A Catalog of Tens of Thousands of Viruses from Human Metagenomes Reveals Hidden Associations with Chronic Diseases.</title>
        <authorList>
            <person name="Tisza M.J."/>
            <person name="Buck C.B."/>
        </authorList>
    </citation>
    <scope>NUCLEOTIDE SEQUENCE</scope>
    <source>
        <strain evidence="2">Ct9lR64</strain>
    </source>
</reference>
<proteinExistence type="predicted"/>
<protein>
    <recommendedName>
        <fullName evidence="3">Histidine kinase</fullName>
    </recommendedName>
</protein>